<evidence type="ECO:0000256" key="3">
    <source>
        <dbReference type="ARBA" id="ARBA00022723"/>
    </source>
</evidence>
<comment type="similarity">
    <text evidence="1">Belongs to the tannase family.</text>
</comment>
<proteinExistence type="inferred from homology"/>
<dbReference type="Gene3D" id="3.40.50.1820">
    <property type="entry name" value="alpha/beta hydrolase"/>
    <property type="match status" value="1"/>
</dbReference>
<evidence type="ECO:0000256" key="4">
    <source>
        <dbReference type="ARBA" id="ARBA00022729"/>
    </source>
</evidence>
<dbReference type="Proteomes" id="UP000651208">
    <property type="component" value="Unassembled WGS sequence"/>
</dbReference>
<evidence type="ECO:0000313" key="9">
    <source>
        <dbReference type="EMBL" id="MBC9130593.1"/>
    </source>
</evidence>
<keyword evidence="7" id="KW-1015">Disulfide bond</keyword>
<dbReference type="EMBL" id="JABURY010000010">
    <property type="protein sequence ID" value="MBC9130593.1"/>
    <property type="molecule type" value="Genomic_DNA"/>
</dbReference>
<keyword evidence="3" id="KW-0479">Metal-binding</keyword>
<dbReference type="InterPro" id="IPR011118">
    <property type="entry name" value="Tannase/feruloyl_esterase"/>
</dbReference>
<dbReference type="RefSeq" id="WP_187755036.1">
    <property type="nucleotide sequence ID" value="NZ_JABURY010000010.1"/>
</dbReference>
<evidence type="ECO:0000256" key="5">
    <source>
        <dbReference type="ARBA" id="ARBA00022801"/>
    </source>
</evidence>
<dbReference type="PANTHER" id="PTHR33938:SF8">
    <property type="entry name" value="CARBOXYLIC ESTER HYDROLASE"/>
    <property type="match status" value="1"/>
</dbReference>
<name>A0ABR7QXA4_9GAMM</name>
<gene>
    <name evidence="9" type="ORF">FcAc13_04635</name>
</gene>
<feature type="signal peptide" evidence="8">
    <location>
        <begin position="1"/>
        <end position="21"/>
    </location>
</feature>
<sequence>MLKYNLLFLSLLSSLSASLFAAQQDPLLERCQSLTSLKFDDAKVVKTEFITDQFIPPTELADTLRGAKSNVIANLPQICRVQLTIEPKNNIEVWLPMAWNHRLQAIGGGGFAGFIPFDKLAVAARDGYVAVTTDTGHAGSLMAGNFVLKDAQLQAELITDFAYRSVHEMTVKAKQVIEAFYGQGPSYSYWNGCSTGGRQGLMEAQRFPNDYDGLYIVAPAIQWDKFVPSELWPQVVMLEELGQPIDPVKLTKVREAIIDLVDEQDGIKDGLVNDPSAVVINDAFLQQIGLNDAEIIALRKIWQGPTNQTGQSLWFGLETTAPLDALAGKDPFLIAVDYLKYWIKQDINFDWKTLGYEGFENYFNESVEVFRPIMGTDNADLSQFKKSGGKMIIWHGWDDRLIAPKGTIHYYNHIVKLMGDQRNTDEFVRLYMAPGVDHCNGGSGADTINGFEALVNWVEKHQAPTTLIAQKIEKDQVVLQRPICQYPQQTVYKGDGDTNVPTNFECK</sequence>
<keyword evidence="6" id="KW-0106">Calcium</keyword>
<dbReference type="SUPFAM" id="SSF53474">
    <property type="entry name" value="alpha/beta-Hydrolases"/>
    <property type="match status" value="1"/>
</dbReference>
<organism evidence="9 10">
    <name type="scientific">Frischella japonica</name>
    <dbReference type="NCBI Taxonomy" id="2741544"/>
    <lineage>
        <taxon>Bacteria</taxon>
        <taxon>Pseudomonadati</taxon>
        <taxon>Pseudomonadota</taxon>
        <taxon>Gammaproteobacteria</taxon>
        <taxon>Orbales</taxon>
        <taxon>Orbaceae</taxon>
        <taxon>Frischella</taxon>
    </lineage>
</organism>
<reference evidence="9 10" key="1">
    <citation type="submission" date="2020-06" db="EMBL/GenBank/DDBJ databases">
        <title>Frischella cerana isolated from Apis cerana gut homogenate.</title>
        <authorList>
            <person name="Wolter L.A."/>
            <person name="Suenami S."/>
            <person name="Miyazaki R."/>
        </authorList>
    </citation>
    <scope>NUCLEOTIDE SEQUENCE [LARGE SCALE GENOMIC DNA]</scope>
    <source>
        <strain evidence="9 10">Ac13</strain>
    </source>
</reference>
<evidence type="ECO:0000256" key="2">
    <source>
        <dbReference type="ARBA" id="ARBA00022487"/>
    </source>
</evidence>
<evidence type="ECO:0000256" key="8">
    <source>
        <dbReference type="SAM" id="SignalP"/>
    </source>
</evidence>
<dbReference type="Pfam" id="PF07519">
    <property type="entry name" value="Tannase"/>
    <property type="match status" value="1"/>
</dbReference>
<keyword evidence="2" id="KW-0719">Serine esterase</keyword>
<evidence type="ECO:0000313" key="10">
    <source>
        <dbReference type="Proteomes" id="UP000651208"/>
    </source>
</evidence>
<evidence type="ECO:0000256" key="1">
    <source>
        <dbReference type="ARBA" id="ARBA00006249"/>
    </source>
</evidence>
<evidence type="ECO:0000256" key="6">
    <source>
        <dbReference type="ARBA" id="ARBA00022837"/>
    </source>
</evidence>
<dbReference type="GO" id="GO:0016787">
    <property type="term" value="F:hydrolase activity"/>
    <property type="evidence" value="ECO:0007669"/>
    <property type="project" value="UniProtKB-KW"/>
</dbReference>
<protein>
    <submittedName>
        <fullName evidence="9">Tannase/feruloyl esterase family alpha/beta hydrolase</fullName>
    </submittedName>
</protein>
<keyword evidence="10" id="KW-1185">Reference proteome</keyword>
<comment type="caution">
    <text evidence="9">The sequence shown here is derived from an EMBL/GenBank/DDBJ whole genome shotgun (WGS) entry which is preliminary data.</text>
</comment>
<evidence type="ECO:0000256" key="7">
    <source>
        <dbReference type="ARBA" id="ARBA00023157"/>
    </source>
</evidence>
<accession>A0ABR7QXA4</accession>
<dbReference type="InterPro" id="IPR029058">
    <property type="entry name" value="AB_hydrolase_fold"/>
</dbReference>
<keyword evidence="4 8" id="KW-0732">Signal</keyword>
<feature type="chain" id="PRO_5047210388" evidence="8">
    <location>
        <begin position="22"/>
        <end position="507"/>
    </location>
</feature>
<dbReference type="PANTHER" id="PTHR33938">
    <property type="entry name" value="FERULOYL ESTERASE B-RELATED"/>
    <property type="match status" value="1"/>
</dbReference>
<keyword evidence="5 9" id="KW-0378">Hydrolase</keyword>